<evidence type="ECO:0000313" key="2">
    <source>
        <dbReference type="Proteomes" id="UP001165085"/>
    </source>
</evidence>
<dbReference type="AlphaFoldDB" id="A0A9W7BTA5"/>
<proteinExistence type="predicted"/>
<gene>
    <name evidence="1" type="ORF">TrST_g11923</name>
</gene>
<dbReference type="Proteomes" id="UP001165085">
    <property type="component" value="Unassembled WGS sequence"/>
</dbReference>
<comment type="caution">
    <text evidence="1">The sequence shown here is derived from an EMBL/GenBank/DDBJ whole genome shotgun (WGS) entry which is preliminary data.</text>
</comment>
<sequence>MSTFLHLISKMPPLRRIAATTLQKCAISLDKRQFTLHTVSDPYLSFAEAFSKGDDEPTDLGALVIFSSTIAPLPQSDTPFLAASLRNPVPMIIIPPPEITIAEAIKESEENPLWDSMDLTELEEVEEGAEEICWDDIEDELKVTVWLQKTLDDECGGWKNTFG</sequence>
<dbReference type="OrthoDB" id="10432809at2759"/>
<reference evidence="2" key="1">
    <citation type="journal article" date="2023" name="Commun. Biol.">
        <title>Genome analysis of Parmales, the sister group of diatoms, reveals the evolutionary specialization of diatoms from phago-mixotrophs to photoautotrophs.</title>
        <authorList>
            <person name="Ban H."/>
            <person name="Sato S."/>
            <person name="Yoshikawa S."/>
            <person name="Yamada K."/>
            <person name="Nakamura Y."/>
            <person name="Ichinomiya M."/>
            <person name="Sato N."/>
            <person name="Blanc-Mathieu R."/>
            <person name="Endo H."/>
            <person name="Kuwata A."/>
            <person name="Ogata H."/>
        </authorList>
    </citation>
    <scope>NUCLEOTIDE SEQUENCE [LARGE SCALE GENOMIC DNA]</scope>
    <source>
        <strain evidence="2">NIES 3701</strain>
    </source>
</reference>
<keyword evidence="2" id="KW-1185">Reference proteome</keyword>
<protein>
    <submittedName>
        <fullName evidence="1">Uncharacterized protein</fullName>
    </submittedName>
</protein>
<evidence type="ECO:0000313" key="1">
    <source>
        <dbReference type="EMBL" id="GMH92050.1"/>
    </source>
</evidence>
<name>A0A9W7BTA5_9STRA</name>
<organism evidence="1 2">
    <name type="scientific">Triparma strigata</name>
    <dbReference type="NCBI Taxonomy" id="1606541"/>
    <lineage>
        <taxon>Eukaryota</taxon>
        <taxon>Sar</taxon>
        <taxon>Stramenopiles</taxon>
        <taxon>Ochrophyta</taxon>
        <taxon>Bolidophyceae</taxon>
        <taxon>Parmales</taxon>
        <taxon>Triparmaceae</taxon>
        <taxon>Triparma</taxon>
    </lineage>
</organism>
<accession>A0A9W7BTA5</accession>
<dbReference type="EMBL" id="BRXY01000394">
    <property type="protein sequence ID" value="GMH92050.1"/>
    <property type="molecule type" value="Genomic_DNA"/>
</dbReference>